<evidence type="ECO:0000313" key="13">
    <source>
        <dbReference type="EMBL" id="MBB6350545.1"/>
    </source>
</evidence>
<dbReference type="GO" id="GO:0005737">
    <property type="term" value="C:cytoplasm"/>
    <property type="evidence" value="ECO:0007669"/>
    <property type="project" value="UniProtKB-SubCell"/>
</dbReference>
<evidence type="ECO:0000256" key="11">
    <source>
        <dbReference type="HAMAP-Rule" id="MF_01479"/>
    </source>
</evidence>
<protein>
    <recommendedName>
        <fullName evidence="11">Transcriptional regulator WhiB</fullName>
    </recommendedName>
</protein>
<comment type="PTM">
    <text evidence="11">Upon Fe-S cluster removal intramolecular disulfide bonds are formed.</text>
</comment>
<dbReference type="GO" id="GO:0035731">
    <property type="term" value="F:dinitrosyl-iron complex binding"/>
    <property type="evidence" value="ECO:0007669"/>
    <property type="project" value="UniProtKB-UniRule"/>
</dbReference>
<evidence type="ECO:0000256" key="1">
    <source>
        <dbReference type="ARBA" id="ARBA00004496"/>
    </source>
</evidence>
<comment type="caution">
    <text evidence="13">The sequence shown here is derived from an EMBL/GenBank/DDBJ whole genome shotgun (WGS) entry which is preliminary data.</text>
</comment>
<name>A0A7X0C8K5_9ACTN</name>
<keyword evidence="5 11" id="KW-0408">Iron</keyword>
<dbReference type="GO" id="GO:0003677">
    <property type="term" value="F:DNA binding"/>
    <property type="evidence" value="ECO:0007669"/>
    <property type="project" value="UniProtKB-UniRule"/>
</dbReference>
<sequence length="85" mass="9349">MPLEETGWLRGGACRSSDPELFFPLAPSPPQEARAKAICATCQVLEECRSYALRAGESEGIWGGLTPQERRRSRFPAGWRTPAVS</sequence>
<evidence type="ECO:0000256" key="2">
    <source>
        <dbReference type="ARBA" id="ARBA00006597"/>
    </source>
</evidence>
<reference evidence="13 14" key="1">
    <citation type="submission" date="2020-08" db="EMBL/GenBank/DDBJ databases">
        <title>Sequencing the genomes of 1000 actinobacteria strains.</title>
        <authorList>
            <person name="Klenk H.-P."/>
        </authorList>
    </citation>
    <scope>NUCLEOTIDE SEQUENCE [LARGE SCALE GENOMIC DNA]</scope>
    <source>
        <strain evidence="13 14">DSM 45913</strain>
    </source>
</reference>
<proteinExistence type="inferred from homology"/>
<comment type="similarity">
    <text evidence="2 11">Belongs to the WhiB family.</text>
</comment>
<dbReference type="PANTHER" id="PTHR38839">
    <property type="entry name" value="TRANSCRIPTIONAL REGULATOR WHID-RELATED"/>
    <property type="match status" value="1"/>
</dbReference>
<keyword evidence="11" id="KW-0963">Cytoplasm</keyword>
<keyword evidence="9 11" id="KW-1015">Disulfide bond</keyword>
<evidence type="ECO:0000256" key="7">
    <source>
        <dbReference type="ARBA" id="ARBA00023015"/>
    </source>
</evidence>
<dbReference type="AlphaFoldDB" id="A0A7X0C8K5"/>
<dbReference type="GO" id="GO:0046872">
    <property type="term" value="F:metal ion binding"/>
    <property type="evidence" value="ECO:0007669"/>
    <property type="project" value="UniProtKB-KW"/>
</dbReference>
<keyword evidence="4 11" id="KW-0479">Metal-binding</keyword>
<feature type="binding site" evidence="11">
    <location>
        <position position="48"/>
    </location>
    <ligand>
        <name>[4Fe-4S] cluster</name>
        <dbReference type="ChEBI" id="CHEBI:49883"/>
    </ligand>
</feature>
<dbReference type="Proteomes" id="UP000583800">
    <property type="component" value="Unassembled WGS sequence"/>
</dbReference>
<comment type="cofactor">
    <cofactor evidence="11">
        <name>[4Fe-4S] cluster</name>
        <dbReference type="ChEBI" id="CHEBI:49883"/>
    </cofactor>
    <text evidence="11">Binds 1 [4Fe-4S] cluster per subunit. Following nitrosylation of the [4Fe-4S] cluster binds 1 [4Fe-8(NO)] cluster per subunit.</text>
</comment>
<dbReference type="HAMAP" id="MF_01479">
    <property type="entry name" value="WhiB"/>
    <property type="match status" value="1"/>
</dbReference>
<accession>A0A7X0C8K5</accession>
<feature type="binding site" evidence="11">
    <location>
        <position position="14"/>
    </location>
    <ligand>
        <name>[4Fe-4S] cluster</name>
        <dbReference type="ChEBI" id="CHEBI:49883"/>
    </ligand>
</feature>
<keyword evidence="10 11" id="KW-0804">Transcription</keyword>
<dbReference type="RefSeq" id="WP_185088312.1">
    <property type="nucleotide sequence ID" value="NZ_JACHJB010000003.1"/>
</dbReference>
<dbReference type="InterPro" id="IPR034768">
    <property type="entry name" value="4FE4S_WBL"/>
</dbReference>
<dbReference type="GO" id="GO:0047134">
    <property type="term" value="F:protein-disulfide reductase [NAD(P)H] activity"/>
    <property type="evidence" value="ECO:0007669"/>
    <property type="project" value="TreeGrafter"/>
</dbReference>
<evidence type="ECO:0000256" key="5">
    <source>
        <dbReference type="ARBA" id="ARBA00023004"/>
    </source>
</evidence>
<feature type="domain" description="4Fe-4S Wbl-type" evidence="12">
    <location>
        <begin position="13"/>
        <end position="72"/>
    </location>
</feature>
<keyword evidence="3 11" id="KW-0004">4Fe-4S</keyword>
<keyword evidence="8 11" id="KW-0238">DNA-binding</keyword>
<evidence type="ECO:0000256" key="6">
    <source>
        <dbReference type="ARBA" id="ARBA00023014"/>
    </source>
</evidence>
<dbReference type="InterPro" id="IPR003482">
    <property type="entry name" value="Whib"/>
</dbReference>
<dbReference type="GO" id="GO:0045454">
    <property type="term" value="P:cell redox homeostasis"/>
    <property type="evidence" value="ECO:0007669"/>
    <property type="project" value="TreeGrafter"/>
</dbReference>
<gene>
    <name evidence="11" type="primary">whiB</name>
    <name evidence="13" type="ORF">FHU36_007117</name>
</gene>
<dbReference type="GO" id="GO:0045892">
    <property type="term" value="P:negative regulation of DNA-templated transcription"/>
    <property type="evidence" value="ECO:0007669"/>
    <property type="project" value="TreeGrafter"/>
</dbReference>
<organism evidence="13 14">
    <name type="scientific">Nonomuraea muscovyensis</name>
    <dbReference type="NCBI Taxonomy" id="1124761"/>
    <lineage>
        <taxon>Bacteria</taxon>
        <taxon>Bacillati</taxon>
        <taxon>Actinomycetota</taxon>
        <taxon>Actinomycetes</taxon>
        <taxon>Streptosporangiales</taxon>
        <taxon>Streptosporangiaceae</taxon>
        <taxon>Nonomuraea</taxon>
    </lineage>
</organism>
<evidence type="ECO:0000256" key="3">
    <source>
        <dbReference type="ARBA" id="ARBA00022485"/>
    </source>
</evidence>
<evidence type="ECO:0000256" key="4">
    <source>
        <dbReference type="ARBA" id="ARBA00022723"/>
    </source>
</evidence>
<dbReference type="Pfam" id="PF02467">
    <property type="entry name" value="Whib"/>
    <property type="match status" value="1"/>
</dbReference>
<feature type="binding site" evidence="11">
    <location>
        <position position="39"/>
    </location>
    <ligand>
        <name>[4Fe-4S] cluster</name>
        <dbReference type="ChEBI" id="CHEBI:49883"/>
    </ligand>
</feature>
<comment type="PTM">
    <text evidence="11">The Fe-S cluster can be nitrosylated by nitric oxide (NO).</text>
</comment>
<dbReference type="PROSITE" id="PS51674">
    <property type="entry name" value="4FE4S_WBL"/>
    <property type="match status" value="1"/>
</dbReference>
<keyword evidence="6 11" id="KW-0411">Iron-sulfur</keyword>
<evidence type="ECO:0000259" key="12">
    <source>
        <dbReference type="PROSITE" id="PS51674"/>
    </source>
</evidence>
<comment type="subcellular location">
    <subcellularLocation>
        <location evidence="1 11">Cytoplasm</location>
    </subcellularLocation>
</comment>
<feature type="binding site" evidence="11">
    <location>
        <position position="42"/>
    </location>
    <ligand>
        <name>[4Fe-4S] cluster</name>
        <dbReference type="ChEBI" id="CHEBI:49883"/>
    </ligand>
</feature>
<keyword evidence="14" id="KW-1185">Reference proteome</keyword>
<evidence type="ECO:0000256" key="8">
    <source>
        <dbReference type="ARBA" id="ARBA00023125"/>
    </source>
</evidence>
<evidence type="ECO:0000256" key="10">
    <source>
        <dbReference type="ARBA" id="ARBA00023163"/>
    </source>
</evidence>
<comment type="function">
    <text evidence="11">Acts as a transcriptional regulator. Probably redox-responsive. The apo- but not holo-form probably binds DNA.</text>
</comment>
<keyword evidence="7 11" id="KW-0805">Transcription regulation</keyword>
<dbReference type="GO" id="GO:0051539">
    <property type="term" value="F:4 iron, 4 sulfur cluster binding"/>
    <property type="evidence" value="ECO:0007669"/>
    <property type="project" value="UniProtKB-UniRule"/>
</dbReference>
<evidence type="ECO:0000256" key="9">
    <source>
        <dbReference type="ARBA" id="ARBA00023157"/>
    </source>
</evidence>
<dbReference type="EMBL" id="JACHJB010000003">
    <property type="protein sequence ID" value="MBB6350545.1"/>
    <property type="molecule type" value="Genomic_DNA"/>
</dbReference>
<evidence type="ECO:0000313" key="14">
    <source>
        <dbReference type="Proteomes" id="UP000583800"/>
    </source>
</evidence>